<dbReference type="InterPro" id="IPR051368">
    <property type="entry name" value="SerProtInhib-TIL_Domain"/>
</dbReference>
<dbReference type="GO" id="GO:0030414">
    <property type="term" value="F:peptidase inhibitor activity"/>
    <property type="evidence" value="ECO:0007669"/>
    <property type="project" value="UniProtKB-KW"/>
</dbReference>
<reference evidence="5" key="1">
    <citation type="submission" date="2020-05" db="UniProtKB">
        <authorList>
            <consortium name="EnsemblMetazoa"/>
        </authorList>
    </citation>
    <scope>IDENTIFICATION</scope>
    <source>
        <strain evidence="5">FUMOZ</strain>
    </source>
</reference>
<dbReference type="PANTHER" id="PTHR23259:SF70">
    <property type="entry name" value="ACCESSORY GLAND PROTEIN ACP62F-RELATED"/>
    <property type="match status" value="1"/>
</dbReference>
<dbReference type="Gene3D" id="2.10.25.10">
    <property type="entry name" value="Laminin"/>
    <property type="match status" value="1"/>
</dbReference>
<evidence type="ECO:0000256" key="3">
    <source>
        <dbReference type="SAM" id="SignalP"/>
    </source>
</evidence>
<evidence type="ECO:0000313" key="5">
    <source>
        <dbReference type="EnsemblMetazoa" id="AFUN015077-PA"/>
    </source>
</evidence>
<keyword evidence="2" id="KW-1015">Disulfide bond</keyword>
<evidence type="ECO:0000256" key="1">
    <source>
        <dbReference type="ARBA" id="ARBA00022690"/>
    </source>
</evidence>
<dbReference type="PANTHER" id="PTHR23259">
    <property type="entry name" value="RIDDLE"/>
    <property type="match status" value="1"/>
</dbReference>
<dbReference type="AlphaFoldDB" id="A0A182S3U2"/>
<dbReference type="Pfam" id="PF01826">
    <property type="entry name" value="TIL"/>
    <property type="match status" value="1"/>
</dbReference>
<name>A0A182S3U2_ANOFN</name>
<sequence>MHQNFIVLLFVFSTLMCVHAQRTSDLAETEAPVCKKGEEYKQCGSACMEDSCGSKKPICKLLCTPGCYCAAGYARNTSNKLCVPKNMCQYINYTG</sequence>
<dbReference type="CDD" id="cd19941">
    <property type="entry name" value="TIL"/>
    <property type="match status" value="1"/>
</dbReference>
<dbReference type="EnsemblMetazoa" id="AFUN015077-RA">
    <property type="protein sequence ID" value="AFUN015077-PA"/>
    <property type="gene ID" value="AFUN015077"/>
</dbReference>
<protein>
    <submittedName>
        <fullName evidence="5">TIL domain-containing protein</fullName>
    </submittedName>
</protein>
<keyword evidence="1" id="KW-0646">Protease inhibitor</keyword>
<dbReference type="SUPFAM" id="SSF57567">
    <property type="entry name" value="Serine protease inhibitors"/>
    <property type="match status" value="1"/>
</dbReference>
<dbReference type="InterPro" id="IPR002919">
    <property type="entry name" value="TIL_dom"/>
</dbReference>
<feature type="chain" id="PRO_5008135357" evidence="3">
    <location>
        <begin position="21"/>
        <end position="95"/>
    </location>
</feature>
<evidence type="ECO:0000256" key="2">
    <source>
        <dbReference type="ARBA" id="ARBA00023157"/>
    </source>
</evidence>
<organism evidence="5">
    <name type="scientific">Anopheles funestus</name>
    <name type="common">African malaria mosquito</name>
    <dbReference type="NCBI Taxonomy" id="62324"/>
    <lineage>
        <taxon>Eukaryota</taxon>
        <taxon>Metazoa</taxon>
        <taxon>Ecdysozoa</taxon>
        <taxon>Arthropoda</taxon>
        <taxon>Hexapoda</taxon>
        <taxon>Insecta</taxon>
        <taxon>Pterygota</taxon>
        <taxon>Neoptera</taxon>
        <taxon>Endopterygota</taxon>
        <taxon>Diptera</taxon>
        <taxon>Nematocera</taxon>
        <taxon>Culicoidea</taxon>
        <taxon>Culicidae</taxon>
        <taxon>Anophelinae</taxon>
        <taxon>Anopheles</taxon>
    </lineage>
</organism>
<dbReference type="VEuPathDB" id="VectorBase:AFUN015077"/>
<feature type="domain" description="TIL" evidence="4">
    <location>
        <begin position="34"/>
        <end position="88"/>
    </location>
</feature>
<evidence type="ECO:0000259" key="4">
    <source>
        <dbReference type="Pfam" id="PF01826"/>
    </source>
</evidence>
<keyword evidence="3" id="KW-0732">Signal</keyword>
<feature type="signal peptide" evidence="3">
    <location>
        <begin position="1"/>
        <end position="20"/>
    </location>
</feature>
<accession>A0A182S3U2</accession>
<dbReference type="InterPro" id="IPR036084">
    <property type="entry name" value="Ser_inhib-like_sf"/>
</dbReference>
<proteinExistence type="predicted"/>